<organism evidence="2 3">
    <name type="scientific">Nonomuraea typhae</name>
    <dbReference type="NCBI Taxonomy" id="2603600"/>
    <lineage>
        <taxon>Bacteria</taxon>
        <taxon>Bacillati</taxon>
        <taxon>Actinomycetota</taxon>
        <taxon>Actinomycetes</taxon>
        <taxon>Streptosporangiales</taxon>
        <taxon>Streptosporangiaceae</taxon>
        <taxon>Nonomuraea</taxon>
    </lineage>
</organism>
<dbReference type="Proteomes" id="UP001612741">
    <property type="component" value="Unassembled WGS sequence"/>
</dbReference>
<dbReference type="EMBL" id="JBITGY010000011">
    <property type="protein sequence ID" value="MFI6503000.1"/>
    <property type="molecule type" value="Genomic_DNA"/>
</dbReference>
<accession>A0ABW7Z596</accession>
<feature type="compositionally biased region" description="Basic and acidic residues" evidence="1">
    <location>
        <begin position="46"/>
        <end position="60"/>
    </location>
</feature>
<evidence type="ECO:0000313" key="3">
    <source>
        <dbReference type="Proteomes" id="UP001612741"/>
    </source>
</evidence>
<sequence length="78" mass="8306">MTQTPDQTGPTRVARAHGATAVEPAEQADAARVAEAQAAPEPPAPVEDRGDSEQAVHRELLWGSDLPTSRLDRFLPHG</sequence>
<proteinExistence type="predicted"/>
<dbReference type="RefSeq" id="WP_397088723.1">
    <property type="nucleotide sequence ID" value="NZ_JBITGY010000011.1"/>
</dbReference>
<comment type="caution">
    <text evidence="2">The sequence shown here is derived from an EMBL/GenBank/DDBJ whole genome shotgun (WGS) entry which is preliminary data.</text>
</comment>
<evidence type="ECO:0000313" key="2">
    <source>
        <dbReference type="EMBL" id="MFI6503000.1"/>
    </source>
</evidence>
<name>A0ABW7Z596_9ACTN</name>
<gene>
    <name evidence="2" type="ORF">ACIBG2_36860</name>
</gene>
<feature type="compositionally biased region" description="Polar residues" evidence="1">
    <location>
        <begin position="1"/>
        <end position="10"/>
    </location>
</feature>
<protein>
    <submittedName>
        <fullName evidence="2">Uncharacterized protein</fullName>
    </submittedName>
</protein>
<evidence type="ECO:0000256" key="1">
    <source>
        <dbReference type="SAM" id="MobiDB-lite"/>
    </source>
</evidence>
<feature type="compositionally biased region" description="Low complexity" evidence="1">
    <location>
        <begin position="23"/>
        <end position="39"/>
    </location>
</feature>
<feature type="region of interest" description="Disordered" evidence="1">
    <location>
        <begin position="1"/>
        <end position="78"/>
    </location>
</feature>
<reference evidence="2 3" key="1">
    <citation type="submission" date="2024-10" db="EMBL/GenBank/DDBJ databases">
        <title>The Natural Products Discovery Center: Release of the First 8490 Sequenced Strains for Exploring Actinobacteria Biosynthetic Diversity.</title>
        <authorList>
            <person name="Kalkreuter E."/>
            <person name="Kautsar S.A."/>
            <person name="Yang D."/>
            <person name="Bader C.D."/>
            <person name="Teijaro C.N."/>
            <person name="Fluegel L."/>
            <person name="Davis C.M."/>
            <person name="Simpson J.R."/>
            <person name="Lauterbach L."/>
            <person name="Steele A.D."/>
            <person name="Gui C."/>
            <person name="Meng S."/>
            <person name="Li G."/>
            <person name="Viehrig K."/>
            <person name="Ye F."/>
            <person name="Su P."/>
            <person name="Kiefer A.F."/>
            <person name="Nichols A."/>
            <person name="Cepeda A.J."/>
            <person name="Yan W."/>
            <person name="Fan B."/>
            <person name="Jiang Y."/>
            <person name="Adhikari A."/>
            <person name="Zheng C.-J."/>
            <person name="Schuster L."/>
            <person name="Cowan T.M."/>
            <person name="Smanski M.J."/>
            <person name="Chevrette M.G."/>
            <person name="De Carvalho L.P.S."/>
            <person name="Shen B."/>
        </authorList>
    </citation>
    <scope>NUCLEOTIDE SEQUENCE [LARGE SCALE GENOMIC DNA]</scope>
    <source>
        <strain evidence="2 3">NPDC050545</strain>
    </source>
</reference>
<keyword evidence="3" id="KW-1185">Reference proteome</keyword>